<dbReference type="EMBL" id="GL377583">
    <property type="protein sequence ID" value="EFJ26924.1"/>
    <property type="molecule type" value="Genomic_DNA"/>
</dbReference>
<proteinExistence type="predicted"/>
<reference evidence="3 4" key="1">
    <citation type="journal article" date="2011" name="Science">
        <title>The Selaginella genome identifies genetic changes associated with the evolution of vascular plants.</title>
        <authorList>
            <person name="Banks J.A."/>
            <person name="Nishiyama T."/>
            <person name="Hasebe M."/>
            <person name="Bowman J.L."/>
            <person name="Gribskov M."/>
            <person name="dePamphilis C."/>
            <person name="Albert V.A."/>
            <person name="Aono N."/>
            <person name="Aoyama T."/>
            <person name="Ambrose B.A."/>
            <person name="Ashton N.W."/>
            <person name="Axtell M.J."/>
            <person name="Barker E."/>
            <person name="Barker M.S."/>
            <person name="Bennetzen J.L."/>
            <person name="Bonawitz N.D."/>
            <person name="Chapple C."/>
            <person name="Cheng C."/>
            <person name="Correa L.G."/>
            <person name="Dacre M."/>
            <person name="DeBarry J."/>
            <person name="Dreyer I."/>
            <person name="Elias M."/>
            <person name="Engstrom E.M."/>
            <person name="Estelle M."/>
            <person name="Feng L."/>
            <person name="Finet C."/>
            <person name="Floyd S.K."/>
            <person name="Frommer W.B."/>
            <person name="Fujita T."/>
            <person name="Gramzow L."/>
            <person name="Gutensohn M."/>
            <person name="Harholt J."/>
            <person name="Hattori M."/>
            <person name="Heyl A."/>
            <person name="Hirai T."/>
            <person name="Hiwatashi Y."/>
            <person name="Ishikawa M."/>
            <person name="Iwata M."/>
            <person name="Karol K.G."/>
            <person name="Koehler B."/>
            <person name="Kolukisaoglu U."/>
            <person name="Kubo M."/>
            <person name="Kurata T."/>
            <person name="Lalonde S."/>
            <person name="Li K."/>
            <person name="Li Y."/>
            <person name="Litt A."/>
            <person name="Lyons E."/>
            <person name="Manning G."/>
            <person name="Maruyama T."/>
            <person name="Michael T.P."/>
            <person name="Mikami K."/>
            <person name="Miyazaki S."/>
            <person name="Morinaga S."/>
            <person name="Murata T."/>
            <person name="Mueller-Roeber B."/>
            <person name="Nelson D.R."/>
            <person name="Obara M."/>
            <person name="Oguri Y."/>
            <person name="Olmstead R.G."/>
            <person name="Onodera N."/>
            <person name="Petersen B.L."/>
            <person name="Pils B."/>
            <person name="Prigge M."/>
            <person name="Rensing S.A."/>
            <person name="Riano-Pachon D.M."/>
            <person name="Roberts A.W."/>
            <person name="Sato Y."/>
            <person name="Scheller H.V."/>
            <person name="Schulz B."/>
            <person name="Schulz C."/>
            <person name="Shakirov E.V."/>
            <person name="Shibagaki N."/>
            <person name="Shinohara N."/>
            <person name="Shippen D.E."/>
            <person name="Soerensen I."/>
            <person name="Sotooka R."/>
            <person name="Sugimoto N."/>
            <person name="Sugita M."/>
            <person name="Sumikawa N."/>
            <person name="Tanurdzic M."/>
            <person name="Theissen G."/>
            <person name="Ulvskov P."/>
            <person name="Wakazuki S."/>
            <person name="Weng J.K."/>
            <person name="Willats W.W."/>
            <person name="Wipf D."/>
            <person name="Wolf P.G."/>
            <person name="Yang L."/>
            <person name="Zimmer A.D."/>
            <person name="Zhu Q."/>
            <person name="Mitros T."/>
            <person name="Hellsten U."/>
            <person name="Loque D."/>
            <person name="Otillar R."/>
            <person name="Salamov A."/>
            <person name="Schmutz J."/>
            <person name="Shapiro H."/>
            <person name="Lindquist E."/>
            <person name="Lucas S."/>
            <person name="Rokhsar D."/>
            <person name="Grigoriev I.V."/>
        </authorList>
    </citation>
    <scope>NUCLEOTIDE SEQUENCE [LARGE SCALE GENOMIC DNA]</scope>
</reference>
<dbReference type="GO" id="GO:0009627">
    <property type="term" value="P:systemic acquired resistance"/>
    <property type="evidence" value="ECO:0007669"/>
    <property type="project" value="InterPro"/>
</dbReference>
<dbReference type="CDD" id="cd00010">
    <property type="entry name" value="AAI_LTSS"/>
    <property type="match status" value="1"/>
</dbReference>
<dbReference type="InParanoid" id="D8RLI7"/>
<keyword evidence="1" id="KW-1133">Transmembrane helix</keyword>
<keyword evidence="1" id="KW-0812">Transmembrane</keyword>
<dbReference type="Pfam" id="PF00234">
    <property type="entry name" value="Tryp_alpha_amyl"/>
    <property type="match status" value="1"/>
</dbReference>
<accession>D8RLI7</accession>
<dbReference type="Proteomes" id="UP000001514">
    <property type="component" value="Unassembled WGS sequence"/>
</dbReference>
<dbReference type="HOGENOM" id="CLU_1009715_0_0_1"/>
<gene>
    <name evidence="3" type="ORF">SELMODRAFT_412449</name>
</gene>
<dbReference type="KEGG" id="smo:SELMODRAFT_412449"/>
<dbReference type="GO" id="GO:0005504">
    <property type="term" value="F:fatty acid binding"/>
    <property type="evidence" value="ECO:0007669"/>
    <property type="project" value="InterPro"/>
</dbReference>
<protein>
    <recommendedName>
        <fullName evidence="2">Bifunctional inhibitor/plant lipid transfer protein/seed storage helical domain-containing protein</fullName>
    </recommendedName>
</protein>
<evidence type="ECO:0000313" key="3">
    <source>
        <dbReference type="EMBL" id="EFJ26924.1"/>
    </source>
</evidence>
<organism evidence="4">
    <name type="scientific">Selaginella moellendorffii</name>
    <name type="common">Spikemoss</name>
    <dbReference type="NCBI Taxonomy" id="88036"/>
    <lineage>
        <taxon>Eukaryota</taxon>
        <taxon>Viridiplantae</taxon>
        <taxon>Streptophyta</taxon>
        <taxon>Embryophyta</taxon>
        <taxon>Tracheophyta</taxon>
        <taxon>Lycopodiopsida</taxon>
        <taxon>Selaginellales</taxon>
        <taxon>Selaginellaceae</taxon>
        <taxon>Selaginella</taxon>
    </lineage>
</organism>
<sequence length="276" mass="30806">MAKVVVLLVVFAALTMVEMGNGYCFLADTALHSRDQGHRAPTPACCDSISKISQVCLCQAVSGPETPKAGLSVGKALVLPLECGINVPSGTTCAGCPVPKLRHWGFGRDLVRGFFPILNPKRGLMIARKNFWLFLVLLLCGLLFLLLVRCAGLDSYAHKAHLTGDKKNYYKKAIRTGWKDALAWRNKHLWGVNHCSTSYILYSFFALYLEEFGLATLLLAPETVRKTRKRKYGEKNFKWSLLPGGSLVALLLRGVKRYHHLFVAVPVTLQRCKWRE</sequence>
<dbReference type="InterPro" id="IPR036312">
    <property type="entry name" value="Bifun_inhib/LTP/seed_sf"/>
</dbReference>
<evidence type="ECO:0000313" key="4">
    <source>
        <dbReference type="Proteomes" id="UP000001514"/>
    </source>
</evidence>
<keyword evidence="1" id="KW-0472">Membrane</keyword>
<evidence type="ECO:0000259" key="2">
    <source>
        <dbReference type="Pfam" id="PF00234"/>
    </source>
</evidence>
<dbReference type="PANTHER" id="PTHR33122:SF60">
    <property type="entry name" value="LIPID-TRANSFER PROTEIN DIR1-RELATED"/>
    <property type="match status" value="1"/>
</dbReference>
<dbReference type="Gramene" id="EFJ26924">
    <property type="protein sequence ID" value="EFJ26924"/>
    <property type="gene ID" value="SELMODRAFT_412449"/>
</dbReference>
<dbReference type="Gene3D" id="1.10.110.10">
    <property type="entry name" value="Plant lipid-transfer and hydrophobic proteins"/>
    <property type="match status" value="1"/>
</dbReference>
<feature type="domain" description="Bifunctional inhibitor/plant lipid transfer protein/seed storage helical" evidence="2">
    <location>
        <begin position="36"/>
        <end position="93"/>
    </location>
</feature>
<keyword evidence="4" id="KW-1185">Reference proteome</keyword>
<dbReference type="AlphaFoldDB" id="D8RLI7"/>
<evidence type="ECO:0000256" key="1">
    <source>
        <dbReference type="SAM" id="Phobius"/>
    </source>
</evidence>
<dbReference type="InterPro" id="IPR039265">
    <property type="entry name" value="DIR1-like"/>
</dbReference>
<feature type="transmembrane region" description="Helical" evidence="1">
    <location>
        <begin position="131"/>
        <end position="148"/>
    </location>
</feature>
<feature type="transmembrane region" description="Helical" evidence="1">
    <location>
        <begin position="199"/>
        <end position="220"/>
    </location>
</feature>
<feature type="transmembrane region" description="Helical" evidence="1">
    <location>
        <begin position="6"/>
        <end position="26"/>
    </location>
</feature>
<name>D8RLI7_SELML</name>
<dbReference type="SUPFAM" id="SSF47699">
    <property type="entry name" value="Bifunctional inhibitor/lipid-transfer protein/seed storage 2S albumin"/>
    <property type="match status" value="1"/>
</dbReference>
<dbReference type="FunCoup" id="D8RLI7">
    <property type="interactions" value="158"/>
</dbReference>
<dbReference type="InterPro" id="IPR016140">
    <property type="entry name" value="Bifunc_inhib/LTP/seed_store"/>
</dbReference>
<dbReference type="PANTHER" id="PTHR33122">
    <property type="entry name" value="LIPID BINDING PROTEIN-RELATED"/>
    <property type="match status" value="1"/>
</dbReference>